<name>A0A1E5W096_9POAL</name>
<evidence type="ECO:0000313" key="2">
    <source>
        <dbReference type="Proteomes" id="UP000095767"/>
    </source>
</evidence>
<dbReference type="Proteomes" id="UP000095767">
    <property type="component" value="Unassembled WGS sequence"/>
</dbReference>
<proteinExistence type="predicted"/>
<gene>
    <name evidence="1" type="ORF">BAE44_0008220</name>
</gene>
<dbReference type="EMBL" id="LWDX02024898">
    <property type="protein sequence ID" value="OEL30761.1"/>
    <property type="molecule type" value="Genomic_DNA"/>
</dbReference>
<protein>
    <submittedName>
        <fullName evidence="1">Uncharacterized protein</fullName>
    </submittedName>
</protein>
<reference evidence="1 2" key="1">
    <citation type="submission" date="2016-09" db="EMBL/GenBank/DDBJ databases">
        <title>The draft genome of Dichanthelium oligosanthes: A C3 panicoid grass species.</title>
        <authorList>
            <person name="Studer A.J."/>
            <person name="Schnable J.C."/>
            <person name="Brutnell T.P."/>
        </authorList>
    </citation>
    <scope>NUCLEOTIDE SEQUENCE [LARGE SCALE GENOMIC DNA]</scope>
    <source>
        <strain evidence="2">cv. Kellogg 1175</strain>
        <tissue evidence="1">Leaf</tissue>
    </source>
</reference>
<organism evidence="1 2">
    <name type="scientific">Dichanthelium oligosanthes</name>
    <dbReference type="NCBI Taxonomy" id="888268"/>
    <lineage>
        <taxon>Eukaryota</taxon>
        <taxon>Viridiplantae</taxon>
        <taxon>Streptophyta</taxon>
        <taxon>Embryophyta</taxon>
        <taxon>Tracheophyta</taxon>
        <taxon>Spermatophyta</taxon>
        <taxon>Magnoliopsida</taxon>
        <taxon>Liliopsida</taxon>
        <taxon>Poales</taxon>
        <taxon>Poaceae</taxon>
        <taxon>PACMAD clade</taxon>
        <taxon>Panicoideae</taxon>
        <taxon>Panicodae</taxon>
        <taxon>Paniceae</taxon>
        <taxon>Dichantheliinae</taxon>
        <taxon>Dichanthelium</taxon>
    </lineage>
</organism>
<comment type="caution">
    <text evidence="1">The sequence shown here is derived from an EMBL/GenBank/DDBJ whole genome shotgun (WGS) entry which is preliminary data.</text>
</comment>
<dbReference type="AlphaFoldDB" id="A0A1E5W096"/>
<accession>A0A1E5W096</accession>
<sequence>MRTQSHLSFGDVPDDLPECDDMCIPGGELCCPNGPLDLVLQFFSAPTPASHEASLATLGIGGSPRR</sequence>
<keyword evidence="2" id="KW-1185">Reference proteome</keyword>
<evidence type="ECO:0000313" key="1">
    <source>
        <dbReference type="EMBL" id="OEL30761.1"/>
    </source>
</evidence>